<reference evidence="1" key="1">
    <citation type="submission" date="2011-01" db="EMBL/GenBank/DDBJ databases">
        <title>The Genome Sequence of Nematocida parisii strain ERTm3.</title>
        <authorList>
            <consortium name="The Broad Institute Genome Sequencing Platform"/>
            <consortium name="The Broad Institute Genome Sequencing Center for Infectious Disease"/>
            <person name="Cuomo C."/>
            <person name="Troemel E."/>
            <person name="Young S.K."/>
            <person name="Zeng Q."/>
            <person name="Gargeya S."/>
            <person name="Fitzgerald M."/>
            <person name="Haas B."/>
            <person name="Abouelleil A."/>
            <person name="Alvarado L."/>
            <person name="Arachchi H.M."/>
            <person name="Berlin A."/>
            <person name="Chapman S.B."/>
            <person name="Gearin G."/>
            <person name="Goldberg J."/>
            <person name="Griggs A."/>
            <person name="Gujja S."/>
            <person name="Hansen M."/>
            <person name="Heiman D."/>
            <person name="Howarth C."/>
            <person name="Larimer J."/>
            <person name="Lui A."/>
            <person name="MacDonald P.J.P."/>
            <person name="McCowen C."/>
            <person name="Montmayeur A."/>
            <person name="Murphy C."/>
            <person name="Neiman D."/>
            <person name="Pearson M."/>
            <person name="Priest M."/>
            <person name="Roberts A."/>
            <person name="Saif S."/>
            <person name="Shea T."/>
            <person name="Sisk P."/>
            <person name="Stolte C."/>
            <person name="Sykes S."/>
            <person name="Wortman J."/>
            <person name="Nusbaum C."/>
            <person name="Birren B."/>
        </authorList>
    </citation>
    <scope>NUCLEOTIDE SEQUENCE</scope>
    <source>
        <strain evidence="1">ERTm3</strain>
    </source>
</reference>
<dbReference type="OrthoDB" id="10284219at2759"/>
<dbReference type="EMBL" id="GL870876">
    <property type="protein sequence ID" value="EIJ89561.1"/>
    <property type="molecule type" value="Genomic_DNA"/>
</dbReference>
<dbReference type="Proteomes" id="UP000002872">
    <property type="component" value="Unassembled WGS sequence"/>
</dbReference>
<dbReference type="InParanoid" id="I3EK14"/>
<accession>I3EK14</accession>
<feature type="non-terminal residue" evidence="1">
    <location>
        <position position="221"/>
    </location>
</feature>
<proteinExistence type="predicted"/>
<organism evidence="1 2">
    <name type="scientific">Nematocida parisii (strain ERTm3)</name>
    <name type="common">Nematode killer fungus</name>
    <dbReference type="NCBI Taxonomy" id="935791"/>
    <lineage>
        <taxon>Eukaryota</taxon>
        <taxon>Fungi</taxon>
        <taxon>Fungi incertae sedis</taxon>
        <taxon>Microsporidia</taxon>
        <taxon>Nematocida</taxon>
    </lineage>
</organism>
<sequence length="221" mass="25665">ENFLLMELNRKTAESLQINTEPEPPKEKEPVSLFKSEEKQLAWELVNKIMSLYDNKKISTKKQTYPQMKNLYRSVFLAQVIAYIDSIDTITTLDGFDEIVFSALENTNVIMRGVNGIKNTKDYYKLMENNHISQLLLNKMVYNYVLDDLSFAVNKYLDTNPELLTLDPTINNDLDHNVNSAEYICRKMNELFKKDSSGTYRIIRVKEILEKHVGAFTGFDI</sequence>
<keyword evidence="2" id="KW-1185">Reference proteome</keyword>
<dbReference type="AlphaFoldDB" id="I3EK14"/>
<gene>
    <name evidence="1" type="ORF">NEQG_00331</name>
</gene>
<name>I3EK14_NEMP3</name>
<dbReference type="VEuPathDB" id="MicrosporidiaDB:NEQG_00331"/>
<evidence type="ECO:0000313" key="1">
    <source>
        <dbReference type="EMBL" id="EIJ89561.1"/>
    </source>
</evidence>
<feature type="non-terminal residue" evidence="1">
    <location>
        <position position="1"/>
    </location>
</feature>
<dbReference type="HOGENOM" id="CLU_1253273_0_0_1"/>
<evidence type="ECO:0000313" key="2">
    <source>
        <dbReference type="Proteomes" id="UP000002872"/>
    </source>
</evidence>
<protein>
    <submittedName>
        <fullName evidence="1">Uncharacterized protein</fullName>
    </submittedName>
</protein>